<dbReference type="GO" id="GO:0046657">
    <property type="term" value="P:folic acid catabolic process"/>
    <property type="evidence" value="ECO:0007669"/>
    <property type="project" value="TreeGrafter"/>
</dbReference>
<dbReference type="SUPFAM" id="SSF55031">
    <property type="entry name" value="Bacterial exopeptidase dimerisation domain"/>
    <property type="match status" value="1"/>
</dbReference>
<sequence length="465" mass="50820">MNRTNKLLCDVSDYVWAHPETRFEEYESMEKICEALEQEGFAVEKNVGGIETAFVGTYGNGGPVIGFLGEYDALAGLSQKSGITEKEAIEPNANGHGCGHNLLGTASLAAAFALKDYLEKNNVSGTVKYFGCPGEEGGSGKTYMVREGVFKDVDLALTWHPGFANAVTVESSLANYQVYFKFEGISSHAAGSPHLGRSALDAVELMNKGVNYLREHVIQDARMHYAVTNAGGISPNVVQPVAEVLYLVRAPQLEQVKSIFERVVKIAEGAALMTETKMTMRFDKACSNYIPNRSLEKVVYEKMVEVGPSTYTDEEKAFAKDIWNTLTEEQKDAAIQAFDGIAEVGEVSDTYVADFITPYQPGEKVKPVSTDVGDVSWVVPTAQCTTATWAIGTPGHSWQVVSQGTTSIAKKAMLQTGKILALTAIEVLENKELLEEIKQEHEAKFKNRTYECPIPKDVQPTRLKG</sequence>
<dbReference type="GO" id="GO:0071713">
    <property type="term" value="F:para-aminobenzoyl-glutamate hydrolase activity"/>
    <property type="evidence" value="ECO:0007669"/>
    <property type="project" value="TreeGrafter"/>
</dbReference>
<dbReference type="InterPro" id="IPR036264">
    <property type="entry name" value="Bact_exopeptidase_dim_dom"/>
</dbReference>
<dbReference type="EMBL" id="CP162599">
    <property type="protein sequence ID" value="XDK34577.1"/>
    <property type="molecule type" value="Genomic_DNA"/>
</dbReference>
<dbReference type="SUPFAM" id="SSF53187">
    <property type="entry name" value="Zn-dependent exopeptidases"/>
    <property type="match status" value="1"/>
</dbReference>
<gene>
    <name evidence="2" type="ORF">AB4Y30_16520</name>
</gene>
<proteinExistence type="predicted"/>
<accession>A0AB39HRI1</accession>
<organism evidence="2">
    <name type="scientific">Ornithinibacillus sp. 4-3</name>
    <dbReference type="NCBI Taxonomy" id="3231488"/>
    <lineage>
        <taxon>Bacteria</taxon>
        <taxon>Bacillati</taxon>
        <taxon>Bacillota</taxon>
        <taxon>Bacilli</taxon>
        <taxon>Bacillales</taxon>
        <taxon>Bacillaceae</taxon>
        <taxon>Ornithinibacillus</taxon>
    </lineage>
</organism>
<dbReference type="Pfam" id="PF07687">
    <property type="entry name" value="M20_dimer"/>
    <property type="match status" value="1"/>
</dbReference>
<dbReference type="InterPro" id="IPR002933">
    <property type="entry name" value="Peptidase_M20"/>
</dbReference>
<feature type="domain" description="Peptidase M20 dimerisation" evidence="1">
    <location>
        <begin position="180"/>
        <end position="269"/>
    </location>
</feature>
<dbReference type="InterPro" id="IPR052030">
    <property type="entry name" value="Peptidase_M20/M20A_hydrolases"/>
</dbReference>
<dbReference type="NCBIfam" id="TIGR01891">
    <property type="entry name" value="amidohydrolases"/>
    <property type="match status" value="1"/>
</dbReference>
<dbReference type="AlphaFoldDB" id="A0AB39HRI1"/>
<dbReference type="RefSeq" id="WP_368655246.1">
    <property type="nucleotide sequence ID" value="NZ_CP162599.1"/>
</dbReference>
<dbReference type="PANTHER" id="PTHR30575:SF0">
    <property type="entry name" value="XAA-ARG DIPEPTIDASE"/>
    <property type="match status" value="1"/>
</dbReference>
<dbReference type="Gene3D" id="3.40.630.10">
    <property type="entry name" value="Zn peptidases"/>
    <property type="match status" value="1"/>
</dbReference>
<dbReference type="CDD" id="cd05673">
    <property type="entry name" value="M20_Acy1L2_AbgB"/>
    <property type="match status" value="1"/>
</dbReference>
<dbReference type="PIRSF" id="PIRSF037227">
    <property type="entry name" value="Aminobenzoyl-glu_utiliz_pB"/>
    <property type="match status" value="1"/>
</dbReference>
<dbReference type="InterPro" id="IPR017439">
    <property type="entry name" value="Amidohydrolase"/>
</dbReference>
<dbReference type="PANTHER" id="PTHR30575">
    <property type="entry name" value="PEPTIDASE M20"/>
    <property type="match status" value="1"/>
</dbReference>
<reference evidence="2" key="1">
    <citation type="submission" date="2024-07" db="EMBL/GenBank/DDBJ databases">
        <title>Halotolerant mesophilic bacterium Ornithinibacillus sp. 4-3, sp. nov., isolated from soil.</title>
        <authorList>
            <person name="Sidarenka A.V."/>
            <person name="Guliayeva D.E."/>
            <person name="Leanovich S.I."/>
            <person name="Hileuskaya K.S."/>
            <person name="Akhremchuk A.E."/>
            <person name="Sikolenko M.A."/>
            <person name="Valentovich L.N."/>
        </authorList>
    </citation>
    <scope>NUCLEOTIDE SEQUENCE</scope>
    <source>
        <strain evidence="2">4-3</strain>
    </source>
</reference>
<dbReference type="FunFam" id="3.30.70.360:FF:000004">
    <property type="entry name" value="Peptidase M20 domain-containing protein 2"/>
    <property type="match status" value="1"/>
</dbReference>
<dbReference type="InterPro" id="IPR017145">
    <property type="entry name" value="Aminobenzoyl-glu_utiliz_pB"/>
</dbReference>
<dbReference type="Gene3D" id="3.30.70.360">
    <property type="match status" value="1"/>
</dbReference>
<name>A0AB39HRI1_9BACI</name>
<dbReference type="GO" id="GO:0016805">
    <property type="term" value="F:dipeptidase activity"/>
    <property type="evidence" value="ECO:0007669"/>
    <property type="project" value="TreeGrafter"/>
</dbReference>
<evidence type="ECO:0000259" key="1">
    <source>
        <dbReference type="Pfam" id="PF07687"/>
    </source>
</evidence>
<dbReference type="Pfam" id="PF01546">
    <property type="entry name" value="Peptidase_M20"/>
    <property type="match status" value="1"/>
</dbReference>
<dbReference type="GO" id="GO:0005737">
    <property type="term" value="C:cytoplasm"/>
    <property type="evidence" value="ECO:0007669"/>
    <property type="project" value="TreeGrafter"/>
</dbReference>
<evidence type="ECO:0000313" key="2">
    <source>
        <dbReference type="EMBL" id="XDK34577.1"/>
    </source>
</evidence>
<protein>
    <submittedName>
        <fullName evidence="2">M20 family metallopeptidase</fullName>
    </submittedName>
</protein>
<dbReference type="InterPro" id="IPR011650">
    <property type="entry name" value="Peptidase_M20_dimer"/>
</dbReference>